<reference evidence="3 4" key="1">
    <citation type="submission" date="2023-06" db="EMBL/GenBank/DDBJ databases">
        <title>Alteromonas sp. ASW11-36 isolated from intertidal sand.</title>
        <authorList>
            <person name="Li Y."/>
        </authorList>
    </citation>
    <scope>NUCLEOTIDE SEQUENCE [LARGE SCALE GENOMIC DNA]</scope>
    <source>
        <strain evidence="3 4">ASW11-36</strain>
    </source>
</reference>
<comment type="caution">
    <text evidence="3">The sequence shown here is derived from an EMBL/GenBank/DDBJ whole genome shotgun (WGS) entry which is preliminary data.</text>
</comment>
<evidence type="ECO:0000313" key="4">
    <source>
        <dbReference type="Proteomes" id="UP001234343"/>
    </source>
</evidence>
<dbReference type="CDD" id="cd05233">
    <property type="entry name" value="SDR_c"/>
    <property type="match status" value="1"/>
</dbReference>
<accession>A0ABT7SX37</accession>
<dbReference type="EMBL" id="JAUCBP010000007">
    <property type="protein sequence ID" value="MDM7860751.1"/>
    <property type="molecule type" value="Genomic_DNA"/>
</dbReference>
<dbReference type="PANTHER" id="PTHR24321:SF8">
    <property type="entry name" value="ESTRADIOL 17-BETA-DEHYDROGENASE 8-RELATED"/>
    <property type="match status" value="1"/>
</dbReference>
<dbReference type="Proteomes" id="UP001234343">
    <property type="component" value="Unassembled WGS sequence"/>
</dbReference>
<dbReference type="InterPro" id="IPR002347">
    <property type="entry name" value="SDR_fam"/>
</dbReference>
<dbReference type="NCBIfam" id="NF005559">
    <property type="entry name" value="PRK07231.1"/>
    <property type="match status" value="1"/>
</dbReference>
<evidence type="ECO:0000313" key="3">
    <source>
        <dbReference type="EMBL" id="MDM7860751.1"/>
    </source>
</evidence>
<dbReference type="Gene3D" id="3.40.50.720">
    <property type="entry name" value="NAD(P)-binding Rossmann-like Domain"/>
    <property type="match status" value="1"/>
</dbReference>
<gene>
    <name evidence="3" type="ORF">QTP81_09090</name>
</gene>
<keyword evidence="2" id="KW-0560">Oxidoreductase</keyword>
<sequence>MSVSGKRIVITGGASGIGAASARVLASRGAAVLISDVNEQDGQALAAELNESGATAHFYATDVADVNAVGELIKEGCAKLGGIDVMINNAGVDHNPNNMLEVPQADFDRNIAINLAGVWHCMRAALPVMLKQGNGQIINIASVAGLRSSPMLSAYSAAKHGVIGLTKAAAVEFARANIRCNAICPSFVDTPMVQNTLKRVDEKAQRAIVGANPMKRLGKVEEIAYAIAWLSSDESSFMTGQNVVLDGGMLA</sequence>
<dbReference type="Pfam" id="PF13561">
    <property type="entry name" value="adh_short_C2"/>
    <property type="match status" value="1"/>
</dbReference>
<comment type="similarity">
    <text evidence="1">Belongs to the short-chain dehydrogenases/reductases (SDR) family.</text>
</comment>
<evidence type="ECO:0000256" key="1">
    <source>
        <dbReference type="ARBA" id="ARBA00006484"/>
    </source>
</evidence>
<proteinExistence type="inferred from homology"/>
<organism evidence="3 4">
    <name type="scientific">Alteromonas arenosi</name>
    <dbReference type="NCBI Taxonomy" id="3055817"/>
    <lineage>
        <taxon>Bacteria</taxon>
        <taxon>Pseudomonadati</taxon>
        <taxon>Pseudomonadota</taxon>
        <taxon>Gammaproteobacteria</taxon>
        <taxon>Alteromonadales</taxon>
        <taxon>Alteromonadaceae</taxon>
        <taxon>Alteromonas/Salinimonas group</taxon>
        <taxon>Alteromonas</taxon>
    </lineage>
</organism>
<protein>
    <submittedName>
        <fullName evidence="3">SDR family NAD(P)-dependent oxidoreductase</fullName>
    </submittedName>
</protein>
<dbReference type="PRINTS" id="PR00080">
    <property type="entry name" value="SDRFAMILY"/>
</dbReference>
<evidence type="ECO:0000256" key="2">
    <source>
        <dbReference type="ARBA" id="ARBA00023002"/>
    </source>
</evidence>
<dbReference type="RefSeq" id="WP_289365038.1">
    <property type="nucleotide sequence ID" value="NZ_JAUCBP010000007.1"/>
</dbReference>
<dbReference type="PROSITE" id="PS00061">
    <property type="entry name" value="ADH_SHORT"/>
    <property type="match status" value="1"/>
</dbReference>
<keyword evidence="4" id="KW-1185">Reference proteome</keyword>
<dbReference type="InterPro" id="IPR036291">
    <property type="entry name" value="NAD(P)-bd_dom_sf"/>
</dbReference>
<dbReference type="PRINTS" id="PR00081">
    <property type="entry name" value="GDHRDH"/>
</dbReference>
<dbReference type="InterPro" id="IPR020904">
    <property type="entry name" value="Sc_DH/Rdtase_CS"/>
</dbReference>
<dbReference type="SUPFAM" id="SSF51735">
    <property type="entry name" value="NAD(P)-binding Rossmann-fold domains"/>
    <property type="match status" value="1"/>
</dbReference>
<name>A0ABT7SX37_9ALTE</name>
<dbReference type="PANTHER" id="PTHR24321">
    <property type="entry name" value="DEHYDROGENASES, SHORT CHAIN"/>
    <property type="match status" value="1"/>
</dbReference>